<dbReference type="InterPro" id="IPR036331">
    <property type="entry name" value="Chagasin-like_sf"/>
</dbReference>
<gene>
    <name evidence="4" type="ORF">PN451_15080</name>
</gene>
<dbReference type="Proteomes" id="UP001211249">
    <property type="component" value="Unassembled WGS sequence"/>
</dbReference>
<dbReference type="InterPro" id="IPR052781">
    <property type="entry name" value="Cys_protease_inhibitor_I42"/>
</dbReference>
<dbReference type="RefSeq" id="WP_271796850.1">
    <property type="nucleotide sequence ID" value="NZ_JAQMUC010000083.1"/>
</dbReference>
<evidence type="ECO:0000313" key="5">
    <source>
        <dbReference type="Proteomes" id="UP001211249"/>
    </source>
</evidence>
<organism evidence="4 5">
    <name type="scientific">Dolichospermum planctonicum CS-1226</name>
    <dbReference type="NCBI Taxonomy" id="3021751"/>
    <lineage>
        <taxon>Bacteria</taxon>
        <taxon>Bacillati</taxon>
        <taxon>Cyanobacteriota</taxon>
        <taxon>Cyanophyceae</taxon>
        <taxon>Nostocales</taxon>
        <taxon>Aphanizomenonaceae</taxon>
        <taxon>Dolichospermum</taxon>
        <taxon>Dolichospermum planctonicum</taxon>
    </lineage>
</organism>
<name>A0ABT5AIK3_9CYAN</name>
<dbReference type="SUPFAM" id="SSF141066">
    <property type="entry name" value="ICP-like"/>
    <property type="match status" value="1"/>
</dbReference>
<dbReference type="GO" id="GO:0030414">
    <property type="term" value="F:peptidase inhibitor activity"/>
    <property type="evidence" value="ECO:0007669"/>
    <property type="project" value="UniProtKB-KW"/>
</dbReference>
<comment type="caution">
    <text evidence="4">The sequence shown here is derived from an EMBL/GenBank/DDBJ whole genome shotgun (WGS) entry which is preliminary data.</text>
</comment>
<accession>A0ABT5AIK3</accession>
<protein>
    <submittedName>
        <fullName evidence="4">Protease inhibitor I42 family protein</fullName>
    </submittedName>
</protein>
<dbReference type="Gene3D" id="2.60.40.2020">
    <property type="match status" value="1"/>
</dbReference>
<dbReference type="EMBL" id="JAQMUC010000083">
    <property type="protein sequence ID" value="MDB9537135.1"/>
    <property type="molecule type" value="Genomic_DNA"/>
</dbReference>
<dbReference type="InterPro" id="IPR018990">
    <property type="entry name" value="Prot_inh_I42_chagasin"/>
</dbReference>
<reference evidence="4 5" key="1">
    <citation type="submission" date="2023-01" db="EMBL/GenBank/DDBJ databases">
        <title>Genomes from the Australian National Cyanobacteria Reference Collection.</title>
        <authorList>
            <person name="Willis A."/>
            <person name="Lee E.M.F."/>
        </authorList>
    </citation>
    <scope>NUCLEOTIDE SEQUENCE [LARGE SCALE GENOMIC DNA]</scope>
    <source>
        <strain evidence="4 5">CS-1226</strain>
    </source>
</reference>
<evidence type="ECO:0000313" key="4">
    <source>
        <dbReference type="EMBL" id="MDB9537135.1"/>
    </source>
</evidence>
<evidence type="ECO:0000256" key="2">
    <source>
        <dbReference type="ARBA" id="ARBA00022704"/>
    </source>
</evidence>
<dbReference type="PANTHER" id="PTHR36530">
    <property type="entry name" value="INHIBITOR OF CYSTEINE PEPTIDASE"/>
    <property type="match status" value="1"/>
</dbReference>
<evidence type="ECO:0000259" key="3">
    <source>
        <dbReference type="Pfam" id="PF09394"/>
    </source>
</evidence>
<sequence length="151" mass="16844">MTVTKRVFLILSLLTTLLTTLGIISQVSTTAKNPPSKSEITINDSNNHKQINLQKGKILMIKLSANPSTGYNWQIIKNDPQKLKPLGDPVFEPLPTAAGESKVKLVGSPENQVFRFLAQKSGSTQLQLQYSRSWEKNIPPIKTYQITVKIR</sequence>
<dbReference type="Pfam" id="PF09394">
    <property type="entry name" value="Inhibitor_I42"/>
    <property type="match status" value="1"/>
</dbReference>
<keyword evidence="2" id="KW-0789">Thiol protease inhibitor</keyword>
<proteinExistence type="predicted"/>
<evidence type="ECO:0000256" key="1">
    <source>
        <dbReference type="ARBA" id="ARBA00022690"/>
    </source>
</evidence>
<dbReference type="PANTHER" id="PTHR36530:SF1">
    <property type="entry name" value="AMOEBIASIN-1"/>
    <property type="match status" value="1"/>
</dbReference>
<feature type="domain" description="Proteinase inhibitor I42 chagasin" evidence="3">
    <location>
        <begin position="52"/>
        <end position="148"/>
    </location>
</feature>
<keyword evidence="5" id="KW-1185">Reference proteome</keyword>
<keyword evidence="1 4" id="KW-0646">Protease inhibitor</keyword>